<dbReference type="EMBL" id="JBHTCA010000005">
    <property type="protein sequence ID" value="MFC7409146.1"/>
    <property type="molecule type" value="Genomic_DNA"/>
</dbReference>
<reference evidence="2" key="1">
    <citation type="journal article" date="2019" name="Int. J. Syst. Evol. Microbiol.">
        <title>The Global Catalogue of Microorganisms (GCM) 10K type strain sequencing project: providing services to taxonomists for standard genome sequencing and annotation.</title>
        <authorList>
            <consortium name="The Broad Institute Genomics Platform"/>
            <consortium name="The Broad Institute Genome Sequencing Center for Infectious Disease"/>
            <person name="Wu L."/>
            <person name="Ma J."/>
        </authorList>
    </citation>
    <scope>NUCLEOTIDE SEQUENCE [LARGE SCALE GENOMIC DNA]</scope>
    <source>
        <strain evidence="2">CGMCC 1.12371</strain>
    </source>
</reference>
<accession>A0ABW2QIM8</accession>
<protein>
    <submittedName>
        <fullName evidence="1">Uncharacterized protein</fullName>
    </submittedName>
</protein>
<dbReference type="Gene3D" id="3.30.530.20">
    <property type="match status" value="1"/>
</dbReference>
<sequence length="152" mass="15924">MNAPTEHIARAECAVSAADALAFLADGLRLGRWGLGSMDTVVVAPGVVRGTSLFDGSQSYIRPVADAAAGTVTYFVGSDPVRLTPRIQACVTPTQAGCVVALHAQRGVDMDDARWLRLMRCHDVEILLIQAQVAAAVLSCPPCVSTPPPTPD</sequence>
<gene>
    <name evidence="1" type="ORF">ACFQPB_09765</name>
</gene>
<dbReference type="Proteomes" id="UP001596501">
    <property type="component" value="Unassembled WGS sequence"/>
</dbReference>
<evidence type="ECO:0000313" key="2">
    <source>
        <dbReference type="Proteomes" id="UP001596501"/>
    </source>
</evidence>
<dbReference type="RefSeq" id="WP_382222437.1">
    <property type="nucleotide sequence ID" value="NZ_JBHTCA010000005.1"/>
</dbReference>
<proteinExistence type="predicted"/>
<keyword evidence="2" id="KW-1185">Reference proteome</keyword>
<comment type="caution">
    <text evidence="1">The sequence shown here is derived from an EMBL/GenBank/DDBJ whole genome shotgun (WGS) entry which is preliminary data.</text>
</comment>
<evidence type="ECO:0000313" key="1">
    <source>
        <dbReference type="EMBL" id="MFC7409146.1"/>
    </source>
</evidence>
<name>A0ABW2QIM8_9BURK</name>
<organism evidence="1 2">
    <name type="scientific">Hydrogenophaga atypica</name>
    <dbReference type="NCBI Taxonomy" id="249409"/>
    <lineage>
        <taxon>Bacteria</taxon>
        <taxon>Pseudomonadati</taxon>
        <taxon>Pseudomonadota</taxon>
        <taxon>Betaproteobacteria</taxon>
        <taxon>Burkholderiales</taxon>
        <taxon>Comamonadaceae</taxon>
        <taxon>Hydrogenophaga</taxon>
    </lineage>
</organism>
<dbReference type="InterPro" id="IPR023393">
    <property type="entry name" value="START-like_dom_sf"/>
</dbReference>